<organism evidence="1 2">
    <name type="scientific">Hominisplanchenecus murintestinalis</name>
    <dbReference type="NCBI Taxonomy" id="2941517"/>
    <lineage>
        <taxon>Bacteria</taxon>
        <taxon>Bacillati</taxon>
        <taxon>Bacillota</taxon>
        <taxon>Clostridia</taxon>
        <taxon>Lachnospirales</taxon>
        <taxon>Lachnospiraceae</taxon>
        <taxon>Hominisplanchenecus</taxon>
    </lineage>
</organism>
<gene>
    <name evidence="1" type="ORF">E5357_16025</name>
</gene>
<name>A0AC61QV28_9FIRM</name>
<dbReference type="EMBL" id="SRZB01000061">
    <property type="protein sequence ID" value="TGX96467.1"/>
    <property type="molecule type" value="Genomic_DNA"/>
</dbReference>
<evidence type="ECO:0000313" key="2">
    <source>
        <dbReference type="Proteomes" id="UP000307720"/>
    </source>
</evidence>
<comment type="caution">
    <text evidence="1">The sequence shown here is derived from an EMBL/GenBank/DDBJ whole genome shotgun (WGS) entry which is preliminary data.</text>
</comment>
<dbReference type="Proteomes" id="UP000307720">
    <property type="component" value="Unassembled WGS sequence"/>
</dbReference>
<accession>A0AC61QV28</accession>
<reference evidence="1" key="1">
    <citation type="submission" date="2019-04" db="EMBL/GenBank/DDBJ databases">
        <title>Microbes associate with the intestines of laboratory mice.</title>
        <authorList>
            <person name="Navarre W."/>
            <person name="Wong E."/>
            <person name="Huang K."/>
            <person name="Tropini C."/>
            <person name="Ng K."/>
            <person name="Yu B."/>
        </authorList>
    </citation>
    <scope>NUCLEOTIDE SEQUENCE</scope>
    <source>
        <strain evidence="1">NM72_1-8</strain>
    </source>
</reference>
<protein>
    <submittedName>
        <fullName evidence="1">DUF4364 family protein</fullName>
    </submittedName>
</protein>
<evidence type="ECO:0000313" key="1">
    <source>
        <dbReference type="EMBL" id="TGX96467.1"/>
    </source>
</evidence>
<keyword evidence="2" id="KW-1185">Reference proteome</keyword>
<proteinExistence type="predicted"/>
<sequence>MAEPHTLYKLIILYMLKKVNFPLTNAQISNFVLEQGYTTYFTLQQIIHELIDSGLIRQEKIRNTSQYHITEAGEETLTYFGKKISRAIREDIDQYLKENSYQLRNEVAVTADYYKTTEGEYTAECRVKERNADLISLSLTVPLEAQAAAICGRWKDKCQDVYAFLMKELL</sequence>